<evidence type="ECO:0000313" key="2">
    <source>
        <dbReference type="EMBL" id="OAF70673.1"/>
    </source>
</evidence>
<dbReference type="AlphaFoldDB" id="A0A177BAK3"/>
<dbReference type="Pfam" id="PF07890">
    <property type="entry name" value="Rrp15p"/>
    <property type="match status" value="1"/>
</dbReference>
<name>A0A177BAK3_9BILA</name>
<reference evidence="2 3" key="1">
    <citation type="submission" date="2016-04" db="EMBL/GenBank/DDBJ databases">
        <title>The genome of Intoshia linei affirms orthonectids as highly simplified spiralians.</title>
        <authorList>
            <person name="Mikhailov K.V."/>
            <person name="Slusarev G.S."/>
            <person name="Nikitin M.A."/>
            <person name="Logacheva M.D."/>
            <person name="Penin A."/>
            <person name="Aleoshin V."/>
            <person name="Panchin Y.V."/>
        </authorList>
    </citation>
    <scope>NUCLEOTIDE SEQUENCE [LARGE SCALE GENOMIC DNA]</scope>
    <source>
        <strain evidence="2">Intl2013</strain>
        <tissue evidence="2">Whole animal</tissue>
    </source>
</reference>
<dbReference type="EMBL" id="LWCA01000122">
    <property type="protein sequence ID" value="OAF70673.1"/>
    <property type="molecule type" value="Genomic_DNA"/>
</dbReference>
<accession>A0A177BAK3</accession>
<dbReference type="GO" id="GO:0006364">
    <property type="term" value="P:rRNA processing"/>
    <property type="evidence" value="ECO:0007669"/>
    <property type="project" value="InterPro"/>
</dbReference>
<evidence type="ECO:0000313" key="3">
    <source>
        <dbReference type="Proteomes" id="UP000078046"/>
    </source>
</evidence>
<protein>
    <submittedName>
        <fullName evidence="2">Uncharacterized protein</fullName>
    </submittedName>
</protein>
<comment type="caution">
    <text evidence="2">The sequence shown here is derived from an EMBL/GenBank/DDBJ whole genome shotgun (WGS) entry which is preliminary data.</text>
</comment>
<proteinExistence type="predicted"/>
<gene>
    <name evidence="2" type="ORF">A3Q56_01561</name>
</gene>
<feature type="compositionally biased region" description="Basic and acidic residues" evidence="1">
    <location>
        <begin position="1"/>
        <end position="14"/>
    </location>
</feature>
<organism evidence="2 3">
    <name type="scientific">Intoshia linei</name>
    <dbReference type="NCBI Taxonomy" id="1819745"/>
    <lineage>
        <taxon>Eukaryota</taxon>
        <taxon>Metazoa</taxon>
        <taxon>Spiralia</taxon>
        <taxon>Lophotrochozoa</taxon>
        <taxon>Mesozoa</taxon>
        <taxon>Orthonectida</taxon>
        <taxon>Rhopaluridae</taxon>
        <taxon>Intoshia</taxon>
    </lineage>
</organism>
<dbReference type="Proteomes" id="UP000078046">
    <property type="component" value="Unassembled WGS sequence"/>
</dbReference>
<evidence type="ECO:0000256" key="1">
    <source>
        <dbReference type="SAM" id="MobiDB-lite"/>
    </source>
</evidence>
<keyword evidence="3" id="KW-1185">Reference proteome</keyword>
<feature type="region of interest" description="Disordered" evidence="1">
    <location>
        <begin position="1"/>
        <end position="24"/>
    </location>
</feature>
<dbReference type="InterPro" id="IPR012459">
    <property type="entry name" value="Rrp15"/>
</dbReference>
<dbReference type="OrthoDB" id="20949at2759"/>
<sequence length="103" mass="11904">MKKKSSKELNDRSKIGYTKPKGRGYSDVDITHLKIATKGVLKLFNAVEKHQHVVETKINNKKFKKNLKKCGNAIEKSSTNQDQDKNPLWELFQENFLQQANED</sequence>